<proteinExistence type="predicted"/>
<reference evidence="2 3" key="1">
    <citation type="journal article" date="2023" name="bioRxiv">
        <title>High-quality genome assemblies of four members of thePodospora anserinaspecies complex.</title>
        <authorList>
            <person name="Ament-Velasquez S.L."/>
            <person name="Vogan A.A."/>
            <person name="Wallerman O."/>
            <person name="Hartmann F."/>
            <person name="Gautier V."/>
            <person name="Silar P."/>
            <person name="Giraud T."/>
            <person name="Johannesson H."/>
        </authorList>
    </citation>
    <scope>NUCLEOTIDE SEQUENCE [LARGE SCALE GENOMIC DNA]</scope>
    <source>
        <strain evidence="2 3">CBS 124.78</strain>
    </source>
</reference>
<dbReference type="Proteomes" id="UP001323617">
    <property type="component" value="Unassembled WGS sequence"/>
</dbReference>
<protein>
    <recommendedName>
        <fullName evidence="1">DUF6546 domain-containing protein</fullName>
    </recommendedName>
</protein>
<dbReference type="GeneID" id="87971557"/>
<name>A0ABR0HL54_9PEZI</name>
<evidence type="ECO:0000313" key="3">
    <source>
        <dbReference type="Proteomes" id="UP001323617"/>
    </source>
</evidence>
<feature type="domain" description="DUF6546" evidence="1">
    <location>
        <begin position="220"/>
        <end position="397"/>
    </location>
</feature>
<dbReference type="InterPro" id="IPR046676">
    <property type="entry name" value="DUF6546"/>
</dbReference>
<evidence type="ECO:0000259" key="1">
    <source>
        <dbReference type="Pfam" id="PF20183"/>
    </source>
</evidence>
<accession>A0ABR0HL54</accession>
<dbReference type="EMBL" id="JAFFHC010000007">
    <property type="protein sequence ID" value="KAK4668807.1"/>
    <property type="molecule type" value="Genomic_DNA"/>
</dbReference>
<sequence length="448" mass="51393">MFVVFGFEFCYPTYDCSSCSLPDGAITVATNNAVITRALLLLLDILSRLERKDALDHDQVPKGMSLEISIQSPSDFQHWFQHLFSLRECHPYNPFPPGKRLKERFSDWFGFVDSQFSIKHNTDETHCIRNGALRYSDCPDGARQHYGCVETCWTSTTGLLSVMEPVANARHSQGSRSLLASLFGGSVIESYLRMLSVKLSQKVLSVWRTCGLKKLVKTGFPSTLRRLSIFKDFDRRHESFTRLSRLALGRVLKKASRELEVLAEAEVFFEKPPKLRYGPELSPQRPNLRRLALTTAELHPEKLNSTMNRFLELPIQAVSWMPKLEIMEIGNSEEWTEEKGHAYIFRYTFNERDGPMVTWSSTWPAEKGLVLSPDLIQKWQVITSHTSHQLKVERKPLVGVGLEWPYQLSCVHVAVVPWLLLKKDVLSGLSRFQVISESHSRFRDRELC</sequence>
<comment type="caution">
    <text evidence="2">The sequence shown here is derived from an EMBL/GenBank/DDBJ whole genome shotgun (WGS) entry which is preliminary data.</text>
</comment>
<organism evidence="2 3">
    <name type="scientific">Podospora pseudoanserina</name>
    <dbReference type="NCBI Taxonomy" id="2609844"/>
    <lineage>
        <taxon>Eukaryota</taxon>
        <taxon>Fungi</taxon>
        <taxon>Dikarya</taxon>
        <taxon>Ascomycota</taxon>
        <taxon>Pezizomycotina</taxon>
        <taxon>Sordariomycetes</taxon>
        <taxon>Sordariomycetidae</taxon>
        <taxon>Sordariales</taxon>
        <taxon>Podosporaceae</taxon>
        <taxon>Podospora</taxon>
    </lineage>
</organism>
<dbReference type="Pfam" id="PF20183">
    <property type="entry name" value="DUF6546"/>
    <property type="match status" value="1"/>
</dbReference>
<keyword evidence="3" id="KW-1185">Reference proteome</keyword>
<dbReference type="RefSeq" id="XP_062796727.1">
    <property type="nucleotide sequence ID" value="XM_062950692.1"/>
</dbReference>
<gene>
    <name evidence="2" type="ORF">QC764_710705</name>
</gene>
<evidence type="ECO:0000313" key="2">
    <source>
        <dbReference type="EMBL" id="KAK4668807.1"/>
    </source>
</evidence>